<dbReference type="AlphaFoldDB" id="K9W3T3"/>
<dbReference type="InterPro" id="IPR032091">
    <property type="entry name" value="Malt_amylase-like_C"/>
</dbReference>
<dbReference type="Gene3D" id="3.90.400.10">
    <property type="entry name" value="Oligo-1,6-glucosidase, Domain 2"/>
    <property type="match status" value="1"/>
</dbReference>
<dbReference type="SMART" id="SM00642">
    <property type="entry name" value="Aamy"/>
    <property type="match status" value="1"/>
</dbReference>
<keyword evidence="14 19" id="KW-0413">Isomerase</keyword>
<evidence type="ECO:0000256" key="16">
    <source>
        <dbReference type="ARBA" id="ARBA00031378"/>
    </source>
</evidence>
<proteinExistence type="inferred from homology"/>
<evidence type="ECO:0000256" key="14">
    <source>
        <dbReference type="ARBA" id="ARBA00023235"/>
    </source>
</evidence>
<dbReference type="GO" id="GO:0005524">
    <property type="term" value="F:ATP binding"/>
    <property type="evidence" value="ECO:0007669"/>
    <property type="project" value="UniProtKB-KW"/>
</dbReference>
<dbReference type="PANTHER" id="PTHR10357:SF219">
    <property type="entry name" value="MALTOSE ALPHA-D-GLUCOSYLTRANSFERASE"/>
    <property type="match status" value="1"/>
</dbReference>
<dbReference type="Pfam" id="PF16657">
    <property type="entry name" value="Malt_amylase_C"/>
    <property type="match status" value="1"/>
</dbReference>
<dbReference type="GO" id="GO:0016740">
    <property type="term" value="F:transferase activity"/>
    <property type="evidence" value="ECO:0007669"/>
    <property type="project" value="UniProtKB-KW"/>
</dbReference>
<dbReference type="Proteomes" id="UP000010472">
    <property type="component" value="Chromosome"/>
</dbReference>
<evidence type="ECO:0000256" key="8">
    <source>
        <dbReference type="ARBA" id="ARBA00022600"/>
    </source>
</evidence>
<dbReference type="InterPro" id="IPR040999">
    <property type="entry name" value="Mak_N_cap"/>
</dbReference>
<evidence type="ECO:0000256" key="5">
    <source>
        <dbReference type="ARBA" id="ARBA00011962"/>
    </source>
</evidence>
<keyword evidence="20" id="KW-1185">Reference proteome</keyword>
<dbReference type="eggNOG" id="COG3281">
    <property type="taxonomic scope" value="Bacteria"/>
</dbReference>
<dbReference type="Gene3D" id="3.90.1200.10">
    <property type="match status" value="1"/>
</dbReference>
<dbReference type="InterPro" id="IPR013780">
    <property type="entry name" value="Glyco_hydro_b"/>
</dbReference>
<dbReference type="SUPFAM" id="SSF56112">
    <property type="entry name" value="Protein kinase-like (PK-like)"/>
    <property type="match status" value="1"/>
</dbReference>
<comment type="pathway">
    <text evidence="2">Glycan biosynthesis; glycogen biosynthesis.</text>
</comment>
<comment type="similarity">
    <text evidence="4">Belongs to the aminoglycoside phosphotransferase family.</text>
</comment>
<comment type="similarity">
    <text evidence="3">Belongs to the glycosyl hydrolase 13 family. TreS subfamily.</text>
</comment>
<comment type="catalytic activity">
    <reaction evidence="1">
        <text>D-maltose = alpha,alpha-trehalose</text>
        <dbReference type="Rhea" id="RHEA:15145"/>
        <dbReference type="ChEBI" id="CHEBI:16551"/>
        <dbReference type="ChEBI" id="CHEBI:17306"/>
        <dbReference type="EC" id="5.4.99.16"/>
    </reaction>
</comment>
<dbReference type="SUPFAM" id="SSF51011">
    <property type="entry name" value="Glycosyl hydrolase domain"/>
    <property type="match status" value="1"/>
</dbReference>
<dbReference type="Gene3D" id="3.20.20.80">
    <property type="entry name" value="Glycosidases"/>
    <property type="match status" value="1"/>
</dbReference>
<keyword evidence="11" id="KW-0547">Nucleotide-binding</keyword>
<evidence type="ECO:0000256" key="4">
    <source>
        <dbReference type="ARBA" id="ARBA00006219"/>
    </source>
</evidence>
<dbReference type="EMBL" id="CP003620">
    <property type="protein sequence ID" value="AFZ14866.1"/>
    <property type="molecule type" value="Genomic_DNA"/>
</dbReference>
<accession>K9W3T3</accession>
<keyword evidence="12" id="KW-0106">Calcium</keyword>
<dbReference type="STRING" id="1173022.Cri9333_4061"/>
<dbReference type="EC" id="5.4.99.16" evidence="6"/>
<dbReference type="GO" id="GO:0046872">
    <property type="term" value="F:metal ion binding"/>
    <property type="evidence" value="ECO:0007669"/>
    <property type="project" value="UniProtKB-KW"/>
</dbReference>
<protein>
    <recommendedName>
        <fullName evidence="7">Maltokinase</fullName>
        <ecNumber evidence="5">2.7.1.175</ecNumber>
        <ecNumber evidence="6">5.4.99.16</ecNumber>
    </recommendedName>
    <alternativeName>
        <fullName evidence="16">Maltose alpha-D-glucosyltransferase</fullName>
    </alternativeName>
    <alternativeName>
        <fullName evidence="15">Maltose-1-phosphate synthase</fullName>
    </alternativeName>
</protein>
<evidence type="ECO:0000256" key="9">
    <source>
        <dbReference type="ARBA" id="ARBA00022679"/>
    </source>
</evidence>
<dbReference type="InterPro" id="IPR045857">
    <property type="entry name" value="O16G_dom_2"/>
</dbReference>
<evidence type="ECO:0000256" key="13">
    <source>
        <dbReference type="ARBA" id="ARBA00022840"/>
    </source>
</evidence>
<dbReference type="InterPro" id="IPR012810">
    <property type="entry name" value="TreS/a-amylase_N"/>
</dbReference>
<dbReference type="PATRIC" id="fig|1173022.3.peg.4383"/>
<feature type="domain" description="Glycosyl hydrolase family 13 catalytic" evidence="18">
    <location>
        <begin position="19"/>
        <end position="413"/>
    </location>
</feature>
<evidence type="ECO:0000256" key="1">
    <source>
        <dbReference type="ARBA" id="ARBA00001595"/>
    </source>
</evidence>
<evidence type="ECO:0000256" key="15">
    <source>
        <dbReference type="ARBA" id="ARBA00031251"/>
    </source>
</evidence>
<evidence type="ECO:0000313" key="20">
    <source>
        <dbReference type="Proteomes" id="UP000010472"/>
    </source>
</evidence>
<evidence type="ECO:0000256" key="3">
    <source>
        <dbReference type="ARBA" id="ARBA00005496"/>
    </source>
</evidence>
<evidence type="ECO:0000256" key="6">
    <source>
        <dbReference type="ARBA" id="ARBA00012619"/>
    </source>
</evidence>
<dbReference type="InterPro" id="IPR012811">
    <property type="entry name" value="TreS_maltokin_C_dom"/>
</dbReference>
<evidence type="ECO:0000256" key="7">
    <source>
        <dbReference type="ARBA" id="ARBA00013882"/>
    </source>
</evidence>
<dbReference type="GO" id="GO:0005977">
    <property type="term" value="P:glycogen metabolic process"/>
    <property type="evidence" value="ECO:0007669"/>
    <property type="project" value="UniProtKB-KW"/>
</dbReference>
<dbReference type="Pfam" id="PF00128">
    <property type="entry name" value="Alpha-amylase"/>
    <property type="match status" value="1"/>
</dbReference>
<dbReference type="KEGG" id="cep:Cri9333_4061"/>
<evidence type="ECO:0000313" key="19">
    <source>
        <dbReference type="EMBL" id="AFZ14866.1"/>
    </source>
</evidence>
<keyword evidence="9" id="KW-0808">Transferase</keyword>
<keyword evidence="10" id="KW-0479">Metal-binding</keyword>
<evidence type="ECO:0000256" key="10">
    <source>
        <dbReference type="ARBA" id="ARBA00022723"/>
    </source>
</evidence>
<dbReference type="NCBIfam" id="TIGR02456">
    <property type="entry name" value="treS_nterm"/>
    <property type="match status" value="1"/>
</dbReference>
<evidence type="ECO:0000256" key="11">
    <source>
        <dbReference type="ARBA" id="ARBA00022741"/>
    </source>
</evidence>
<keyword evidence="8" id="KW-0321">Glycogen metabolism</keyword>
<dbReference type="InterPro" id="IPR006047">
    <property type="entry name" value="GH13_cat_dom"/>
</dbReference>
<dbReference type="InterPro" id="IPR011009">
    <property type="entry name" value="Kinase-like_dom_sf"/>
</dbReference>
<dbReference type="eggNOG" id="COG0366">
    <property type="taxonomic scope" value="Bacteria"/>
</dbReference>
<dbReference type="OrthoDB" id="9805159at2"/>
<dbReference type="SUPFAM" id="SSF51445">
    <property type="entry name" value="(Trans)glycosidases"/>
    <property type="match status" value="1"/>
</dbReference>
<name>K9W3T3_9CYAN</name>
<evidence type="ECO:0000259" key="18">
    <source>
        <dbReference type="SMART" id="SM00642"/>
    </source>
</evidence>
<dbReference type="Pfam" id="PF18085">
    <property type="entry name" value="Mak_N_cap"/>
    <property type="match status" value="1"/>
</dbReference>
<dbReference type="CDD" id="cd11334">
    <property type="entry name" value="AmyAc_TreS"/>
    <property type="match status" value="1"/>
</dbReference>
<dbReference type="PANTHER" id="PTHR10357">
    <property type="entry name" value="ALPHA-AMYLASE FAMILY MEMBER"/>
    <property type="match status" value="1"/>
</dbReference>
<keyword evidence="8" id="KW-0119">Carbohydrate metabolism</keyword>
<organism evidence="19 20">
    <name type="scientific">Crinalium epipsammum PCC 9333</name>
    <dbReference type="NCBI Taxonomy" id="1173022"/>
    <lineage>
        <taxon>Bacteria</taxon>
        <taxon>Bacillati</taxon>
        <taxon>Cyanobacteriota</taxon>
        <taxon>Cyanophyceae</taxon>
        <taxon>Gomontiellales</taxon>
        <taxon>Gomontiellaceae</taxon>
        <taxon>Crinalium</taxon>
    </lineage>
</organism>
<sequence>MPITSNTDPLWFKDAIIYEVPVRAFADSNGDGIGDFQGLTEKLDYIKDLGVTAIWLLPFFPSPLKDDGYDIADYTSVNPIYGNLEDFQDFVDAAHKRNIRVIIELIVNHTSDQHPWFQRARKAPPGSTERDFYVWSDTPEKYPGVRVIFQDFEHSNWTWDGVAKAYYWHRFYSHQPDLNYDNPEVQQAVFEVLDFWLAMGVDGLRMDAVPYLYEREGTNCENLAETHHFLKQLRQQVDAKYPDRMLLAEANQWPEDAVQYYGDGDECHMNFHFPLMPRLFMGLQMEDSFPIIDILQQTPQIPDNCQWALFLRNHDELTLEMVTDEDRDYMYRVYAEDRDARLNLGIRRRLAPLMGNNRRRIELMNSLLLSLPGTPVIYYGDEIGMGDNIYLGDRNGVRTPMQWSGDRNAGFSRANPQKLFLPTIFDPEYHYEAINVEAQRANTNSLWWSMKRLIATRERYQAFGRGTFEFLYPENRKVLAFLRTYQGEHILVVTNLSRFVQGVELDLSAFKGAKPVEIFGRTEFPAIGESPYFLSLAPHAFYWFTLQLQDVDLRYGQPQAQLPTIAVRDNWQNIFDKESRATLASVLPNYLQNRRWFGGKARTIQTVEITEVIPVSYRDTQAFITFLHLDYTEGLPENYVLPLAYVSVSGSQQEHQDGEHQSSSRNIPNDQVVAQIRIQATNEIGMLFDAVAEKDFLNFPLEACAKSQRYKGEVGELLASSTDGLSKGEINFSQLQPHLLKGEQSNTSAIYGDQFILKFFRKIEEGINPDLEIGRFLTEKTNAGTLPLPVHFAPVAGALEYKSQGKQPISIGIIHKFVPDTRDAWAFTLDSLRNYFEQVMVKQLDISDVELPTHLFGSHAVAEIPELAHELMGSYLANSAILGQRTAELHIAFASDPENPDFAPEPFTSFYQRSIYQYMRNLAGRVLILLKKQLPHLPADTQPLAQTLLNRQEILMERFRAIVDLKITGMRTRCHGDYHLGQVLYTGKDFIIIDFEGEPARTISERRMKRSPLRDVAGMLQSFNYAVTVALRNEVESGMIRPESLTEMEQWAQFWFACVSTAFLKSYLETAENAAFLPQSHQELQVLLDAYVLEKAVYELGYELNNRPEWARIPLERILELLEFLH</sequence>
<dbReference type="NCBIfam" id="TIGR02457">
    <property type="entry name" value="TreS_Cterm"/>
    <property type="match status" value="1"/>
</dbReference>
<dbReference type="InterPro" id="IPR017853">
    <property type="entry name" value="GH"/>
</dbReference>
<dbReference type="Gene3D" id="2.60.40.1180">
    <property type="entry name" value="Golgi alpha-mannosidase II"/>
    <property type="match status" value="1"/>
</dbReference>
<evidence type="ECO:0000256" key="12">
    <source>
        <dbReference type="ARBA" id="ARBA00022837"/>
    </source>
</evidence>
<dbReference type="FunFam" id="3.20.20.80:FF:000055">
    <property type="entry name" value="Trehalose synthase"/>
    <property type="match status" value="1"/>
</dbReference>
<evidence type="ECO:0000256" key="2">
    <source>
        <dbReference type="ARBA" id="ARBA00004964"/>
    </source>
</evidence>
<dbReference type="RefSeq" id="WP_015204965.1">
    <property type="nucleotide sequence ID" value="NC_019753.1"/>
</dbReference>
<evidence type="ECO:0000256" key="17">
    <source>
        <dbReference type="ARBA" id="ARBA00049067"/>
    </source>
</evidence>
<dbReference type="HOGENOM" id="CLU_007635_1_1_3"/>
<reference evidence="19 20" key="1">
    <citation type="submission" date="2012-06" db="EMBL/GenBank/DDBJ databases">
        <title>Finished chromosome of genome of Crinalium epipsammum PCC 9333.</title>
        <authorList>
            <consortium name="US DOE Joint Genome Institute"/>
            <person name="Gugger M."/>
            <person name="Coursin T."/>
            <person name="Rippka R."/>
            <person name="Tandeau De Marsac N."/>
            <person name="Huntemann M."/>
            <person name="Wei C.-L."/>
            <person name="Han J."/>
            <person name="Detter J.C."/>
            <person name="Han C."/>
            <person name="Tapia R."/>
            <person name="Davenport K."/>
            <person name="Daligault H."/>
            <person name="Erkkila T."/>
            <person name="Gu W."/>
            <person name="Munk A.C.C."/>
            <person name="Teshima H."/>
            <person name="Xu Y."/>
            <person name="Chain P."/>
            <person name="Chen A."/>
            <person name="Krypides N."/>
            <person name="Mavromatis K."/>
            <person name="Markowitz V."/>
            <person name="Szeto E."/>
            <person name="Ivanova N."/>
            <person name="Mikhailova N."/>
            <person name="Ovchinnikova G."/>
            <person name="Pagani I."/>
            <person name="Pati A."/>
            <person name="Goodwin L."/>
            <person name="Peters L."/>
            <person name="Pitluck S."/>
            <person name="Woyke T."/>
            <person name="Kerfeld C."/>
        </authorList>
    </citation>
    <scope>NUCLEOTIDE SEQUENCE [LARGE SCALE GENOMIC DNA]</scope>
    <source>
        <strain evidence="19 20">PCC 9333</strain>
    </source>
</reference>
<dbReference type="EC" id="2.7.1.175" evidence="5"/>
<comment type="catalytic activity">
    <reaction evidence="17">
        <text>D-maltose + ATP = alpha-maltose 1-phosphate + ADP + H(+)</text>
        <dbReference type="Rhea" id="RHEA:31915"/>
        <dbReference type="ChEBI" id="CHEBI:15378"/>
        <dbReference type="ChEBI" id="CHEBI:17306"/>
        <dbReference type="ChEBI" id="CHEBI:30616"/>
        <dbReference type="ChEBI" id="CHEBI:63576"/>
        <dbReference type="ChEBI" id="CHEBI:456216"/>
        <dbReference type="EC" id="2.7.1.175"/>
    </reaction>
</comment>
<dbReference type="GO" id="GO:0047471">
    <property type="term" value="F:maltose alpha-D-glucosyltransferase activity"/>
    <property type="evidence" value="ECO:0007669"/>
    <property type="project" value="UniProtKB-EC"/>
</dbReference>
<keyword evidence="13" id="KW-0067">ATP-binding</keyword>
<gene>
    <name evidence="19" type="ORF">Cri9333_4061</name>
</gene>